<dbReference type="STRING" id="1178516.AWR27_22270"/>
<dbReference type="OrthoDB" id="1079625at2"/>
<gene>
    <name evidence="1" type="ORF">AWR27_22270</name>
</gene>
<sequence length="157" mass="17979">MFDADDFTRRWFASGCVKGGENQVVYEGGDFVLKRNNLAFHTSYLEYFERLVLHNWLFPDTEYHFIGLMLVVESDDELPQLRPVVSQKALRAVRGATRDEVAALMAQLGFSRRYEDNYANADHTLFIEDLHDQNVLVDATGDLLIFDPVIYLTKPGA</sequence>
<organism evidence="1 2">
    <name type="scientific">Spirosoma montaniterrae</name>
    <dbReference type="NCBI Taxonomy" id="1178516"/>
    <lineage>
        <taxon>Bacteria</taxon>
        <taxon>Pseudomonadati</taxon>
        <taxon>Bacteroidota</taxon>
        <taxon>Cytophagia</taxon>
        <taxon>Cytophagales</taxon>
        <taxon>Cytophagaceae</taxon>
        <taxon>Spirosoma</taxon>
    </lineage>
</organism>
<dbReference type="InterPro" id="IPR041055">
    <property type="entry name" value="Kinase-PolyVal"/>
</dbReference>
<evidence type="ECO:0000313" key="2">
    <source>
        <dbReference type="Proteomes" id="UP000187941"/>
    </source>
</evidence>
<dbReference type="KEGG" id="smon:AWR27_22270"/>
<protein>
    <submittedName>
        <fullName evidence="1">Uncharacterized protein</fullName>
    </submittedName>
</protein>
<name>A0A1P9X2E4_9BACT</name>
<accession>A0A1P9X2E4</accession>
<dbReference type="EMBL" id="CP014263">
    <property type="protein sequence ID" value="AQG81789.1"/>
    <property type="molecule type" value="Genomic_DNA"/>
</dbReference>
<keyword evidence="2" id="KW-1185">Reference proteome</keyword>
<reference evidence="1 2" key="1">
    <citation type="submission" date="2016-01" db="EMBL/GenBank/DDBJ databases">
        <authorList>
            <person name="Oliw E.H."/>
        </authorList>
    </citation>
    <scope>NUCLEOTIDE SEQUENCE [LARGE SCALE GENOMIC DNA]</scope>
    <source>
        <strain evidence="1 2">DY10</strain>
    </source>
</reference>
<dbReference type="Proteomes" id="UP000187941">
    <property type="component" value="Chromosome"/>
</dbReference>
<evidence type="ECO:0000313" key="1">
    <source>
        <dbReference type="EMBL" id="AQG81789.1"/>
    </source>
</evidence>
<proteinExistence type="predicted"/>
<dbReference type="AlphaFoldDB" id="A0A1P9X2E4"/>
<dbReference type="Pfam" id="PF18762">
    <property type="entry name" value="Kinase-PolyVal"/>
    <property type="match status" value="1"/>
</dbReference>